<reference evidence="14 15" key="1">
    <citation type="submission" date="2021-01" db="EMBL/GenBank/DDBJ databases">
        <title>Genomic Encyclopedia of Type Strains, Phase IV (KMG-IV): sequencing the most valuable type-strain genomes for metagenomic binning, comparative biology and taxonomic classification.</title>
        <authorList>
            <person name="Goeker M."/>
        </authorList>
    </citation>
    <scope>NUCLEOTIDE SEQUENCE [LARGE SCALE GENOMIC DNA]</scope>
    <source>
        <strain evidence="14 15">DSM 24436</strain>
    </source>
</reference>
<keyword evidence="8 11" id="KW-0378">Hydrolase</keyword>
<keyword evidence="4 11" id="KW-0540">Nuclease</keyword>
<evidence type="ECO:0000256" key="1">
    <source>
        <dbReference type="ARBA" id="ARBA00022490"/>
    </source>
</evidence>
<gene>
    <name evidence="11" type="primary">rnmV</name>
    <name evidence="14" type="ORF">JOC49_000747</name>
</gene>
<evidence type="ECO:0000256" key="2">
    <source>
        <dbReference type="ARBA" id="ARBA00022517"/>
    </source>
</evidence>
<protein>
    <recommendedName>
        <fullName evidence="11 12">Ribonuclease M5</fullName>
        <ecNumber evidence="11 12">3.1.26.8</ecNumber>
    </recommendedName>
    <alternativeName>
        <fullName evidence="11">RNase M5</fullName>
    </alternativeName>
    <alternativeName>
        <fullName evidence="11">Ribosomal RNA terminal maturase M5</fullName>
    </alternativeName>
</protein>
<evidence type="ECO:0000313" key="14">
    <source>
        <dbReference type="EMBL" id="MBM7561227.1"/>
    </source>
</evidence>
<dbReference type="EC" id="3.1.26.8" evidence="11 12"/>
<keyword evidence="10 11" id="KW-0694">RNA-binding</keyword>
<accession>A0ABS2MPJ0</accession>
<evidence type="ECO:0000256" key="12">
    <source>
        <dbReference type="NCBIfam" id="TIGR00334"/>
    </source>
</evidence>
<dbReference type="SUPFAM" id="SSF110455">
    <property type="entry name" value="Toprim domain"/>
    <property type="match status" value="1"/>
</dbReference>
<dbReference type="PANTHER" id="PTHR39156:SF1">
    <property type="entry name" value="RIBONUCLEASE M5"/>
    <property type="match status" value="1"/>
</dbReference>
<dbReference type="InterPro" id="IPR006171">
    <property type="entry name" value="TOPRIM_dom"/>
</dbReference>
<dbReference type="Pfam" id="PF01751">
    <property type="entry name" value="Toprim"/>
    <property type="match status" value="1"/>
</dbReference>
<dbReference type="InterPro" id="IPR004466">
    <property type="entry name" value="RNase_M5"/>
</dbReference>
<evidence type="ECO:0000256" key="5">
    <source>
        <dbReference type="ARBA" id="ARBA00022723"/>
    </source>
</evidence>
<keyword evidence="15" id="KW-1185">Reference proteome</keyword>
<evidence type="ECO:0000256" key="7">
    <source>
        <dbReference type="ARBA" id="ARBA00022759"/>
    </source>
</evidence>
<keyword evidence="9" id="KW-0460">Magnesium</keyword>
<keyword evidence="1 11" id="KW-0963">Cytoplasm</keyword>
<dbReference type="NCBIfam" id="TIGR00334">
    <property type="entry name" value="5S_RNA_mat_M5"/>
    <property type="match status" value="1"/>
</dbReference>
<evidence type="ECO:0000256" key="9">
    <source>
        <dbReference type="ARBA" id="ARBA00022842"/>
    </source>
</evidence>
<evidence type="ECO:0000256" key="8">
    <source>
        <dbReference type="ARBA" id="ARBA00022801"/>
    </source>
</evidence>
<name>A0ABS2MPJ0_9FIRM</name>
<evidence type="ECO:0000256" key="3">
    <source>
        <dbReference type="ARBA" id="ARBA00022552"/>
    </source>
</evidence>
<comment type="similarity">
    <text evidence="11">Belongs to the ribonuclease M5 family.</text>
</comment>
<dbReference type="EMBL" id="JAFBDT010000004">
    <property type="protein sequence ID" value="MBM7561227.1"/>
    <property type="molecule type" value="Genomic_DNA"/>
</dbReference>
<dbReference type="CDD" id="cd01027">
    <property type="entry name" value="TOPRIM_RNase_M5_like"/>
    <property type="match status" value="1"/>
</dbReference>
<keyword evidence="3 11" id="KW-0698">rRNA processing</keyword>
<dbReference type="Proteomes" id="UP000767854">
    <property type="component" value="Unassembled WGS sequence"/>
</dbReference>
<evidence type="ECO:0000256" key="11">
    <source>
        <dbReference type="HAMAP-Rule" id="MF_01469"/>
    </source>
</evidence>
<keyword evidence="2 11" id="KW-0690">Ribosome biogenesis</keyword>
<sequence>MERIKESIVVEGKDDESAVKKVVQCDCIITHGFGIRESTWKRIEKAAATVGVIVLTDPDFAGETIRKRINARVPGCKHAFISREDARAGLDIGVENASPQIIMDALSKVKTVNPLSENIFSQADLIRDGLSGSNDAAEKRAKVGKILGIGYCNAKQFLNRLNHYGITRELYEDTIVKVGENE</sequence>
<evidence type="ECO:0000256" key="4">
    <source>
        <dbReference type="ARBA" id="ARBA00022722"/>
    </source>
</evidence>
<feature type="domain" description="Toprim" evidence="13">
    <location>
        <begin position="5"/>
        <end position="91"/>
    </location>
</feature>
<comment type="function">
    <text evidence="11">Required for correct processing of both the 5' and 3' ends of 5S rRNA precursor. Cleaves both sides of a double-stranded region yielding mature 5S rRNA in one step.</text>
</comment>
<keyword evidence="6 11" id="KW-0699">rRNA-binding</keyword>
<evidence type="ECO:0000313" key="15">
    <source>
        <dbReference type="Proteomes" id="UP000767854"/>
    </source>
</evidence>
<dbReference type="RefSeq" id="WP_204662498.1">
    <property type="nucleotide sequence ID" value="NZ_JAFBDT010000004.1"/>
</dbReference>
<dbReference type="SMART" id="SM00493">
    <property type="entry name" value="TOPRIM"/>
    <property type="match status" value="1"/>
</dbReference>
<comment type="subcellular location">
    <subcellularLocation>
        <location evidence="11">Cytoplasm</location>
    </subcellularLocation>
</comment>
<comment type="caution">
    <text evidence="14">The sequence shown here is derived from an EMBL/GenBank/DDBJ whole genome shotgun (WGS) entry which is preliminary data.</text>
</comment>
<evidence type="ECO:0000256" key="6">
    <source>
        <dbReference type="ARBA" id="ARBA00022730"/>
    </source>
</evidence>
<proteinExistence type="inferred from homology"/>
<evidence type="ECO:0000256" key="10">
    <source>
        <dbReference type="ARBA" id="ARBA00022884"/>
    </source>
</evidence>
<dbReference type="InterPro" id="IPR034141">
    <property type="entry name" value="TOPRIM_RNase_M5-like"/>
</dbReference>
<dbReference type="PANTHER" id="PTHR39156">
    <property type="entry name" value="RIBONUCLEASE M5"/>
    <property type="match status" value="1"/>
</dbReference>
<dbReference type="InterPro" id="IPR025156">
    <property type="entry name" value="RNase_M5_C"/>
</dbReference>
<keyword evidence="5" id="KW-0479">Metal-binding</keyword>
<dbReference type="PROSITE" id="PS50880">
    <property type="entry name" value="TOPRIM"/>
    <property type="match status" value="1"/>
</dbReference>
<dbReference type="HAMAP" id="MF_01469">
    <property type="entry name" value="RNase_M5"/>
    <property type="match status" value="1"/>
</dbReference>
<organism evidence="14 15">
    <name type="scientific">Fusibacter tunisiensis</name>
    <dbReference type="NCBI Taxonomy" id="1008308"/>
    <lineage>
        <taxon>Bacteria</taxon>
        <taxon>Bacillati</taxon>
        <taxon>Bacillota</taxon>
        <taxon>Clostridia</taxon>
        <taxon>Eubacteriales</taxon>
        <taxon>Eubacteriales Family XII. Incertae Sedis</taxon>
        <taxon>Fusibacter</taxon>
    </lineage>
</organism>
<dbReference type="Pfam" id="PF13331">
    <property type="entry name" value="DUF4093"/>
    <property type="match status" value="1"/>
</dbReference>
<dbReference type="GO" id="GO:0043822">
    <property type="term" value="F:ribonuclease M5 activity"/>
    <property type="evidence" value="ECO:0007669"/>
    <property type="project" value="UniProtKB-EC"/>
</dbReference>
<keyword evidence="7 11" id="KW-0255">Endonuclease</keyword>
<comment type="catalytic activity">
    <reaction evidence="11">
        <text>Endonucleolytic cleavage of RNA, removing 21 and 42 nucleotides, respectively, from the 5'- and 3'-termini of a 5S-rRNA precursor.</text>
        <dbReference type="EC" id="3.1.26.8"/>
    </reaction>
</comment>
<evidence type="ECO:0000259" key="13">
    <source>
        <dbReference type="PROSITE" id="PS50880"/>
    </source>
</evidence>
<dbReference type="Gene3D" id="3.40.1360.10">
    <property type="match status" value="1"/>
</dbReference>